<reference evidence="3" key="1">
    <citation type="submission" date="2017-09" db="EMBL/GenBank/DDBJ databases">
        <title>Depth-based differentiation of microbial function through sediment-hosted aquifers and enrichment of novel symbionts in the deep terrestrial subsurface.</title>
        <authorList>
            <person name="Probst A.J."/>
            <person name="Ladd B."/>
            <person name="Jarett J.K."/>
            <person name="Geller-Mcgrath D.E."/>
            <person name="Sieber C.M.K."/>
            <person name="Emerson J.B."/>
            <person name="Anantharaman K."/>
            <person name="Thomas B.C."/>
            <person name="Malmstrom R."/>
            <person name="Stieglmeier M."/>
            <person name="Klingl A."/>
            <person name="Woyke T."/>
            <person name="Ryan C.M."/>
            <person name="Banfield J.F."/>
        </authorList>
    </citation>
    <scope>NUCLEOTIDE SEQUENCE [LARGE SCALE GENOMIC DNA]</scope>
</reference>
<feature type="domain" description="Helicase HerA central" evidence="1">
    <location>
        <begin position="332"/>
        <end position="381"/>
    </location>
</feature>
<evidence type="ECO:0000259" key="1">
    <source>
        <dbReference type="Pfam" id="PF01935"/>
    </source>
</evidence>
<proteinExistence type="predicted"/>
<dbReference type="SUPFAM" id="SSF52540">
    <property type="entry name" value="P-loop containing nucleoside triphosphate hydrolases"/>
    <property type="match status" value="1"/>
</dbReference>
<organism evidence="2 3">
    <name type="scientific">Candidatus Shapirobacteria bacterium CG07_land_8_20_14_0_80_39_18</name>
    <dbReference type="NCBI Taxonomy" id="1974882"/>
    <lineage>
        <taxon>Bacteria</taxon>
        <taxon>Candidatus Shapironibacteriota</taxon>
    </lineage>
</organism>
<dbReference type="EMBL" id="PEWZ01000118">
    <property type="protein sequence ID" value="PIU34155.1"/>
    <property type="molecule type" value="Genomic_DNA"/>
</dbReference>
<protein>
    <recommendedName>
        <fullName evidence="1">Helicase HerA central domain-containing protein</fullName>
    </recommendedName>
</protein>
<dbReference type="CDD" id="cd01127">
    <property type="entry name" value="TrwB_TraG_TraD_VirD4"/>
    <property type="match status" value="1"/>
</dbReference>
<dbReference type="Pfam" id="PF01935">
    <property type="entry name" value="DUF87"/>
    <property type="match status" value="1"/>
</dbReference>
<sequence length="453" mass="50326">MDNDSLPFSLIEIRVPKTSEKTPEAAVQFFASLLSLPKKPFFSFKPPVSISLEIASVDQVIHFLIACPRDLTSFVESQISAQYPESILTTLPKDYLAGNLPGFTSQTGQLQLSRPFYLPLKTFSDLKETDLLSSPLGAMSKAGPEDFMAVQILLAQAGNWQGYGQGLIDKGIPLPEGKSSPHPQAQNITKKITSAGFWASIRLIANSKESLRSLANSFSVYQSEVNSLKFKESSSFRRKKFLASLLNRTFELAPKNQILNVEELASLWHPPALSLTGIKNIAWGKVSQSEPPLNLPTAVDTDEADKKQINFIARTEYKNKVTIFGIKKPDRRQHIYIIGKTGTGKSTLIANMAINDLRNKEGLAVIDPHGDLTEILLDYIPSYRVNDVCYLDPSDTGHPFHLNPLEVHNPAYKELVASGIVAIFYKLYAYTWGPRLEHILRNSLLTLLETPEP</sequence>
<name>A0A2M6YQZ4_9BACT</name>
<dbReference type="InterPro" id="IPR002789">
    <property type="entry name" value="HerA_central"/>
</dbReference>
<dbReference type="Gene3D" id="3.40.50.300">
    <property type="entry name" value="P-loop containing nucleotide triphosphate hydrolases"/>
    <property type="match status" value="1"/>
</dbReference>
<feature type="non-terminal residue" evidence="2">
    <location>
        <position position="453"/>
    </location>
</feature>
<evidence type="ECO:0000313" key="2">
    <source>
        <dbReference type="EMBL" id="PIU34155.1"/>
    </source>
</evidence>
<evidence type="ECO:0000313" key="3">
    <source>
        <dbReference type="Proteomes" id="UP000229502"/>
    </source>
</evidence>
<comment type="caution">
    <text evidence="2">The sequence shown here is derived from an EMBL/GenBank/DDBJ whole genome shotgun (WGS) entry which is preliminary data.</text>
</comment>
<gene>
    <name evidence="2" type="ORF">COT03_02500</name>
</gene>
<dbReference type="InterPro" id="IPR027417">
    <property type="entry name" value="P-loop_NTPase"/>
</dbReference>
<accession>A0A2M6YQZ4</accession>
<dbReference type="AlphaFoldDB" id="A0A2M6YQZ4"/>
<dbReference type="Proteomes" id="UP000229502">
    <property type="component" value="Unassembled WGS sequence"/>
</dbReference>